<protein>
    <submittedName>
        <fullName evidence="2">MaoC family dehydratase</fullName>
    </submittedName>
</protein>
<accession>A0ABZ2W885</accession>
<dbReference type="InterPro" id="IPR029069">
    <property type="entry name" value="HotDog_dom_sf"/>
</dbReference>
<gene>
    <name evidence="2" type="ORF">SHJJP9002_000095</name>
</gene>
<dbReference type="Gene3D" id="3.10.129.10">
    <property type="entry name" value="Hotdog Thioesterase"/>
    <property type="match status" value="1"/>
</dbReference>
<dbReference type="InterPro" id="IPR002539">
    <property type="entry name" value="MaoC-like_dom"/>
</dbReference>
<organism evidence="2 3">
    <name type="scientific">Staphylococcus casei</name>
    <dbReference type="NCBI Taxonomy" id="201828"/>
    <lineage>
        <taxon>Bacteria</taxon>
        <taxon>Bacillati</taxon>
        <taxon>Bacillota</taxon>
        <taxon>Bacilli</taxon>
        <taxon>Bacillales</taxon>
        <taxon>Staphylococcaceae</taxon>
        <taxon>Staphylococcus</taxon>
    </lineage>
</organism>
<evidence type="ECO:0000259" key="1">
    <source>
        <dbReference type="Pfam" id="PF01575"/>
    </source>
</evidence>
<dbReference type="PANTHER" id="PTHR43664:SF1">
    <property type="entry name" value="BETA-METHYLMALYL-COA DEHYDRATASE"/>
    <property type="match status" value="1"/>
</dbReference>
<dbReference type="PANTHER" id="PTHR43664">
    <property type="entry name" value="MONOAMINE OXIDASE-RELATED"/>
    <property type="match status" value="1"/>
</dbReference>
<reference evidence="2 3" key="1">
    <citation type="journal article" date="2024" name="ISME J.">
        <title>Staphylococcus epidermidis bacteriocin A37 kills natural competitors with a unique mechanism of action.</title>
        <authorList>
            <person name="Puls J.S."/>
            <person name="Winnerling B."/>
            <person name="Power J.J."/>
            <person name="Kruger A.M."/>
            <person name="Brajtenbach D."/>
            <person name="Johnson M."/>
            <person name="Bilici K."/>
            <person name="Camus L."/>
            <person name="Fliesswasser T."/>
            <person name="Schneider T."/>
            <person name="Sahl H.G."/>
            <person name="Ghosal D."/>
            <person name="Kubitscheck U."/>
            <person name="Heilbronner S."/>
            <person name="Grein F."/>
        </authorList>
    </citation>
    <scope>NUCLEOTIDE SEQUENCE [LARGE SCALE GENOMIC DNA]</scope>
    <source>
        <strain evidence="2 3">SCK7</strain>
    </source>
</reference>
<evidence type="ECO:0000313" key="2">
    <source>
        <dbReference type="EMBL" id="WZG08226.1"/>
    </source>
</evidence>
<sequence length="141" mass="16105">MKFDEFSIGDTFTTKDYKVTEEDIYKFASEFDPQYMHIDKEKAEQGRFKGIIASGIHTLSLSFKLWVETKKYGEDIIAGTQMNNIKFIKPVFPNDHLHVVIKVTDKHSIKPDSGLLTVRLSTFNQDADIVFKGELTALIAK</sequence>
<dbReference type="InterPro" id="IPR052342">
    <property type="entry name" value="MCH/BMMD"/>
</dbReference>
<dbReference type="RefSeq" id="WP_069823681.1">
    <property type="nucleotide sequence ID" value="NZ_CP133006.1"/>
</dbReference>
<name>A0ABZ2W885_9STAP</name>
<proteinExistence type="predicted"/>
<keyword evidence="3" id="KW-1185">Reference proteome</keyword>
<dbReference type="EMBL" id="CP133006">
    <property type="protein sequence ID" value="WZG08226.1"/>
    <property type="molecule type" value="Genomic_DNA"/>
</dbReference>
<dbReference type="SUPFAM" id="SSF54637">
    <property type="entry name" value="Thioesterase/thiol ester dehydrase-isomerase"/>
    <property type="match status" value="1"/>
</dbReference>
<dbReference type="CDD" id="cd03454">
    <property type="entry name" value="YdeM"/>
    <property type="match status" value="1"/>
</dbReference>
<dbReference type="Pfam" id="PF01575">
    <property type="entry name" value="MaoC_dehydratas"/>
    <property type="match status" value="1"/>
</dbReference>
<feature type="domain" description="MaoC-like" evidence="1">
    <location>
        <begin position="8"/>
        <end position="113"/>
    </location>
</feature>
<dbReference type="Proteomes" id="UP001468345">
    <property type="component" value="Chromosome"/>
</dbReference>
<evidence type="ECO:0000313" key="3">
    <source>
        <dbReference type="Proteomes" id="UP001468345"/>
    </source>
</evidence>